<organism evidence="1 2">
    <name type="scientific">Amphibiibacter pelophylacis</name>
    <dbReference type="NCBI Taxonomy" id="1799477"/>
    <lineage>
        <taxon>Bacteria</taxon>
        <taxon>Pseudomonadati</taxon>
        <taxon>Pseudomonadota</taxon>
        <taxon>Betaproteobacteria</taxon>
        <taxon>Burkholderiales</taxon>
        <taxon>Sphaerotilaceae</taxon>
        <taxon>Amphibiibacter</taxon>
    </lineage>
</organism>
<evidence type="ECO:0000313" key="1">
    <source>
        <dbReference type="EMBL" id="MEJ7136843.1"/>
    </source>
</evidence>
<dbReference type="Proteomes" id="UP001364695">
    <property type="component" value="Unassembled WGS sequence"/>
</dbReference>
<keyword evidence="2" id="KW-1185">Reference proteome</keyword>
<protein>
    <submittedName>
        <fullName evidence="1">Pilin</fullName>
    </submittedName>
</protein>
<comment type="caution">
    <text evidence="1">The sequence shown here is derived from an EMBL/GenBank/DDBJ whole genome shotgun (WGS) entry which is preliminary data.</text>
</comment>
<gene>
    <name evidence="1" type="ORF">RV045_00165</name>
</gene>
<reference evidence="1" key="1">
    <citation type="submission" date="2023-10" db="EMBL/GenBank/DDBJ databases">
        <title>Amphibacter perezi, gen. nov., sp. nov. a novel taxa of the family Comamonadaceae, class Betaproteobacteria isolated from the skin microbiota of Pelophylax perezi from different populations.</title>
        <authorList>
            <person name="Costa S."/>
            <person name="Proenca D.N."/>
            <person name="Lopes I."/>
            <person name="Morais P.V."/>
        </authorList>
    </citation>
    <scope>NUCLEOTIDE SEQUENCE</scope>
    <source>
        <strain evidence="1">SL12-8</strain>
    </source>
</reference>
<proteinExistence type="predicted"/>
<dbReference type="EMBL" id="JAWDIE010000001">
    <property type="protein sequence ID" value="MEJ7136843.1"/>
    <property type="molecule type" value="Genomic_DNA"/>
</dbReference>
<sequence>MTPRRIPQRTAHRTTVRPHGFTLVELMVAVAIIGILAAVALPAYQDYAKRSRVTEGLTLASGAKTAVTEYYANNGAWPTANDKAGLPATIKGKSVDNVQVGADGVITVTFSTKVDDATHNLLTLTPQDKDGSLQWACAPATDKGVKPQYLPSECKTAGTATG</sequence>
<evidence type="ECO:0000313" key="2">
    <source>
        <dbReference type="Proteomes" id="UP001364695"/>
    </source>
</evidence>
<name>A0ACC6NXZ9_9BURK</name>
<accession>A0ACC6NXZ9</accession>